<dbReference type="OrthoDB" id="195456at2"/>
<gene>
    <name evidence="1" type="ORF">AY601_1578</name>
</gene>
<reference evidence="1 2" key="1">
    <citation type="submission" date="2016-03" db="EMBL/GenBank/DDBJ databases">
        <title>Complete genome sequence of Pedobacter cryoconitis PAMC 27485.</title>
        <authorList>
            <person name="Lee J."/>
            <person name="Kim O.-S."/>
        </authorList>
    </citation>
    <scope>NUCLEOTIDE SEQUENCE [LARGE SCALE GENOMIC DNA]</scope>
    <source>
        <strain evidence="1 2">PAMC 27485</strain>
    </source>
</reference>
<name>A0A127VAW5_9SPHI</name>
<keyword evidence="1" id="KW-0449">Lipoprotein</keyword>
<dbReference type="Pfam" id="PF11138">
    <property type="entry name" value="DUF2911"/>
    <property type="match status" value="1"/>
</dbReference>
<dbReference type="AlphaFoldDB" id="A0A127VAW5"/>
<dbReference type="RefSeq" id="WP_084359159.1">
    <property type="nucleotide sequence ID" value="NZ_CP014504.1"/>
</dbReference>
<dbReference type="Proteomes" id="UP000071561">
    <property type="component" value="Chromosome"/>
</dbReference>
<dbReference type="PATRIC" id="fig|188932.3.peg.1642"/>
<protein>
    <submittedName>
        <fullName evidence="1">Lipoprotein</fullName>
    </submittedName>
</protein>
<proteinExistence type="predicted"/>
<organism evidence="1 2">
    <name type="scientific">Pedobacter cryoconitis</name>
    <dbReference type="NCBI Taxonomy" id="188932"/>
    <lineage>
        <taxon>Bacteria</taxon>
        <taxon>Pseudomonadati</taxon>
        <taxon>Bacteroidota</taxon>
        <taxon>Sphingobacteriia</taxon>
        <taxon>Sphingobacteriales</taxon>
        <taxon>Sphingobacteriaceae</taxon>
        <taxon>Pedobacter</taxon>
    </lineage>
</organism>
<keyword evidence="2" id="KW-1185">Reference proteome</keyword>
<evidence type="ECO:0000313" key="2">
    <source>
        <dbReference type="Proteomes" id="UP000071561"/>
    </source>
</evidence>
<accession>A0A127VAW5</accession>
<dbReference type="KEGG" id="pcm:AY601_1578"/>
<dbReference type="InterPro" id="IPR021314">
    <property type="entry name" value="DUF2911"/>
</dbReference>
<evidence type="ECO:0000313" key="1">
    <source>
        <dbReference type="EMBL" id="AMP98493.1"/>
    </source>
</evidence>
<sequence>MEMASIDGIHIHIVYSSPGVKGRVIWGGLVPFDQLWVTGAHHATKISFNKDVLINGQKLKAGEYAFFTIPGKKHWTLIFNKRVNQHLADDYQQKEDALRLEVIPVQLPGTVQRLTYRIRKDEGKGGTVSMQWEKINISFKILSNKNH</sequence>
<dbReference type="EMBL" id="CP014504">
    <property type="protein sequence ID" value="AMP98493.1"/>
    <property type="molecule type" value="Genomic_DNA"/>
</dbReference>